<evidence type="ECO:0000256" key="1">
    <source>
        <dbReference type="ARBA" id="ARBA00010062"/>
    </source>
</evidence>
<keyword evidence="4" id="KW-0029">Amino-acid transport</keyword>
<evidence type="ECO:0000313" key="6">
    <source>
        <dbReference type="EMBL" id="SER93760.1"/>
    </source>
</evidence>
<dbReference type="InterPro" id="IPR028082">
    <property type="entry name" value="Peripla_BP_I"/>
</dbReference>
<dbReference type="CDD" id="cd06328">
    <property type="entry name" value="PBP1_SBP-like"/>
    <property type="match status" value="1"/>
</dbReference>
<keyword evidence="3" id="KW-0732">Signal</keyword>
<dbReference type="InterPro" id="IPR028081">
    <property type="entry name" value="Leu-bd"/>
</dbReference>
<evidence type="ECO:0000259" key="5">
    <source>
        <dbReference type="Pfam" id="PF13458"/>
    </source>
</evidence>
<dbReference type="Gene3D" id="3.40.50.2300">
    <property type="match status" value="2"/>
</dbReference>
<keyword evidence="7" id="KW-1185">Reference proteome</keyword>
<comment type="similarity">
    <text evidence="1">Belongs to the leucine-binding protein family.</text>
</comment>
<evidence type="ECO:0000313" key="7">
    <source>
        <dbReference type="Proteomes" id="UP000199019"/>
    </source>
</evidence>
<dbReference type="PRINTS" id="PR00337">
    <property type="entry name" value="LEUILEVALBP"/>
</dbReference>
<gene>
    <name evidence="6" type="ORF">SAMN05216199_1495</name>
</gene>
<dbReference type="PANTHER" id="PTHR30483:SF6">
    <property type="entry name" value="PERIPLASMIC BINDING PROTEIN OF ABC TRANSPORTER FOR NATURAL AMINO ACIDS"/>
    <property type="match status" value="1"/>
</dbReference>
<keyword evidence="2" id="KW-0813">Transport</keyword>
<name>A0A1H9T923_9MICO</name>
<dbReference type="SUPFAM" id="SSF53822">
    <property type="entry name" value="Periplasmic binding protein-like I"/>
    <property type="match status" value="1"/>
</dbReference>
<evidence type="ECO:0000256" key="4">
    <source>
        <dbReference type="ARBA" id="ARBA00022970"/>
    </source>
</evidence>
<feature type="domain" description="Leucine-binding protein" evidence="5">
    <location>
        <begin position="95"/>
        <end position="429"/>
    </location>
</feature>
<dbReference type="InterPro" id="IPR000709">
    <property type="entry name" value="Leu_Ile_Val-bd"/>
</dbReference>
<evidence type="ECO:0000256" key="3">
    <source>
        <dbReference type="ARBA" id="ARBA00022729"/>
    </source>
</evidence>
<organism evidence="6 7">
    <name type="scientific">Pedococcus cremeus</name>
    <dbReference type="NCBI Taxonomy" id="587636"/>
    <lineage>
        <taxon>Bacteria</taxon>
        <taxon>Bacillati</taxon>
        <taxon>Actinomycetota</taxon>
        <taxon>Actinomycetes</taxon>
        <taxon>Micrococcales</taxon>
        <taxon>Intrasporangiaceae</taxon>
        <taxon>Pedococcus</taxon>
    </lineage>
</organism>
<protein>
    <submittedName>
        <fullName evidence="6">Amino acid/amide ABC transporter substrate-binding protein, HAAT family</fullName>
    </submittedName>
</protein>
<reference evidence="7" key="1">
    <citation type="submission" date="2016-10" db="EMBL/GenBank/DDBJ databases">
        <authorList>
            <person name="Varghese N."/>
            <person name="Submissions S."/>
        </authorList>
    </citation>
    <scope>NUCLEOTIDE SEQUENCE [LARGE SCALE GENOMIC DNA]</scope>
    <source>
        <strain evidence="7">CGMCC 1.6963</strain>
    </source>
</reference>
<dbReference type="PANTHER" id="PTHR30483">
    <property type="entry name" value="LEUCINE-SPECIFIC-BINDING PROTEIN"/>
    <property type="match status" value="1"/>
</dbReference>
<dbReference type="Proteomes" id="UP000199019">
    <property type="component" value="Unassembled WGS sequence"/>
</dbReference>
<dbReference type="InterPro" id="IPR051010">
    <property type="entry name" value="BCAA_transport"/>
</dbReference>
<dbReference type="Pfam" id="PF13458">
    <property type="entry name" value="Peripla_BP_6"/>
    <property type="match status" value="1"/>
</dbReference>
<proteinExistence type="inferred from homology"/>
<accession>A0A1H9T923</accession>
<sequence length="453" mass="46457">MGPAPFVWGCPTPASRAVPYVDADGNDAPYRAATAQASAKGRTTMSQRWRSTRWKMAALAAVAGLAMTACGNPGSPGAAANGGDGGASKSGEAFKVGLVYSKSGPLATYGAQYRQGFTAGLKYATNGSGKVNGRTVEVTEQDDAADPAKATAAVTTLVGQGAKIIAGSTSSGVALQVAPMAKDNKILFISGPAAVDAVTGANKYTFRSGRQTYQDIATAGSMIGDVKGKKVTVFAQDSAFGKANEAGVKAILGGKGATVSSVLAPAAATDLTPFATQIKSQKPDLLFVAWAGTNASTMWQTLDQQGIFSSTTVVTGLDIKPTHALFGAASGKIDFLSHFFDGAADNAAYKALDSGLKEQGATVDLFTNDGFTAAQMVVQALGKGGDDVDKMVSSLEGWKFEGPKGAMEIRAEDHALLQPMFTVKLVKDGSGFKPERVKTLDPSAVAPPVTPFK</sequence>
<evidence type="ECO:0000256" key="2">
    <source>
        <dbReference type="ARBA" id="ARBA00022448"/>
    </source>
</evidence>
<dbReference type="AlphaFoldDB" id="A0A1H9T923"/>
<dbReference type="STRING" id="587636.SAMN05216199_1495"/>
<dbReference type="GO" id="GO:0006865">
    <property type="term" value="P:amino acid transport"/>
    <property type="evidence" value="ECO:0007669"/>
    <property type="project" value="UniProtKB-KW"/>
</dbReference>
<dbReference type="EMBL" id="FOHB01000002">
    <property type="protein sequence ID" value="SER93760.1"/>
    <property type="molecule type" value="Genomic_DNA"/>
</dbReference>